<feature type="coiled-coil region" evidence="1">
    <location>
        <begin position="112"/>
        <end position="153"/>
    </location>
</feature>
<evidence type="ECO:0000313" key="3">
    <source>
        <dbReference type="EMBL" id="SMG21892.1"/>
    </source>
</evidence>
<evidence type="ECO:0000259" key="2">
    <source>
        <dbReference type="PROSITE" id="PS50887"/>
    </source>
</evidence>
<dbReference type="InterPro" id="IPR000160">
    <property type="entry name" value="GGDEF_dom"/>
</dbReference>
<dbReference type="InterPro" id="IPR043128">
    <property type="entry name" value="Rev_trsase/Diguanyl_cyclase"/>
</dbReference>
<dbReference type="NCBIfam" id="TIGR00254">
    <property type="entry name" value="GGDEF"/>
    <property type="match status" value="1"/>
</dbReference>
<dbReference type="OrthoDB" id="9759607at2"/>
<dbReference type="SUPFAM" id="SSF55073">
    <property type="entry name" value="Nucleotide cyclase"/>
    <property type="match status" value="1"/>
</dbReference>
<dbReference type="InterPro" id="IPR035965">
    <property type="entry name" value="PAS-like_dom_sf"/>
</dbReference>
<evidence type="ECO:0000256" key="1">
    <source>
        <dbReference type="SAM" id="Coils"/>
    </source>
</evidence>
<keyword evidence="4" id="KW-1185">Reference proteome</keyword>
<dbReference type="SMART" id="SM00267">
    <property type="entry name" value="GGDEF"/>
    <property type="match status" value="1"/>
</dbReference>
<accession>A0A1X7J2R6</accession>
<dbReference type="FunFam" id="3.30.70.270:FF:000001">
    <property type="entry name" value="Diguanylate cyclase domain protein"/>
    <property type="match status" value="1"/>
</dbReference>
<name>A0A1X7J2R6_9BACL</name>
<dbReference type="AlphaFoldDB" id="A0A1X7J2R6"/>
<protein>
    <submittedName>
        <fullName evidence="3">Diguanylate cyclase (GGDEF) domain-containing protein</fullName>
    </submittedName>
</protein>
<dbReference type="SUPFAM" id="SSF55785">
    <property type="entry name" value="PYP-like sensor domain (PAS domain)"/>
    <property type="match status" value="1"/>
</dbReference>
<dbReference type="PANTHER" id="PTHR45138:SF9">
    <property type="entry name" value="DIGUANYLATE CYCLASE DGCM-RELATED"/>
    <property type="match status" value="1"/>
</dbReference>
<dbReference type="Gene3D" id="3.30.450.20">
    <property type="entry name" value="PAS domain"/>
    <property type="match status" value="1"/>
</dbReference>
<dbReference type="GO" id="GO:1902201">
    <property type="term" value="P:negative regulation of bacterial-type flagellum-dependent cell motility"/>
    <property type="evidence" value="ECO:0007669"/>
    <property type="project" value="TreeGrafter"/>
</dbReference>
<dbReference type="GO" id="GO:0005886">
    <property type="term" value="C:plasma membrane"/>
    <property type="evidence" value="ECO:0007669"/>
    <property type="project" value="TreeGrafter"/>
</dbReference>
<organism evidence="3 4">
    <name type="scientific">Paenibacillus aquistagni</name>
    <dbReference type="NCBI Taxonomy" id="1852522"/>
    <lineage>
        <taxon>Bacteria</taxon>
        <taxon>Bacillati</taxon>
        <taxon>Bacillota</taxon>
        <taxon>Bacilli</taxon>
        <taxon>Bacillales</taxon>
        <taxon>Paenibacillaceae</taxon>
        <taxon>Paenibacillus</taxon>
    </lineage>
</organism>
<dbReference type="GO" id="GO:0052621">
    <property type="term" value="F:diguanylate cyclase activity"/>
    <property type="evidence" value="ECO:0007669"/>
    <property type="project" value="TreeGrafter"/>
</dbReference>
<feature type="domain" description="GGDEF" evidence="2">
    <location>
        <begin position="195"/>
        <end position="323"/>
    </location>
</feature>
<evidence type="ECO:0000313" key="4">
    <source>
        <dbReference type="Proteomes" id="UP000193834"/>
    </source>
</evidence>
<proteinExistence type="predicted"/>
<keyword evidence="1" id="KW-0175">Coiled coil</keyword>
<dbReference type="GO" id="GO:0043709">
    <property type="term" value="P:cell adhesion involved in single-species biofilm formation"/>
    <property type="evidence" value="ECO:0007669"/>
    <property type="project" value="TreeGrafter"/>
</dbReference>
<dbReference type="EMBL" id="FXAZ01000001">
    <property type="protein sequence ID" value="SMG21892.1"/>
    <property type="molecule type" value="Genomic_DNA"/>
</dbReference>
<dbReference type="STRING" id="1852522.SAMN06295960_1144"/>
<gene>
    <name evidence="3" type="ORF">SAMN06295960_1144</name>
</gene>
<reference evidence="3 4" key="1">
    <citation type="submission" date="2017-04" db="EMBL/GenBank/DDBJ databases">
        <authorList>
            <person name="Afonso C.L."/>
            <person name="Miller P.J."/>
            <person name="Scott M.A."/>
            <person name="Spackman E."/>
            <person name="Goraichik I."/>
            <person name="Dimitrov K.M."/>
            <person name="Suarez D.L."/>
            <person name="Swayne D.E."/>
        </authorList>
    </citation>
    <scope>NUCLEOTIDE SEQUENCE [LARGE SCALE GENOMIC DNA]</scope>
    <source>
        <strain evidence="3 4">11</strain>
    </source>
</reference>
<dbReference type="InterPro" id="IPR050469">
    <property type="entry name" value="Diguanylate_Cyclase"/>
</dbReference>
<dbReference type="PROSITE" id="PS50887">
    <property type="entry name" value="GGDEF"/>
    <property type="match status" value="1"/>
</dbReference>
<dbReference type="RefSeq" id="WP_085493322.1">
    <property type="nucleotide sequence ID" value="NZ_FXAZ01000001.1"/>
</dbReference>
<dbReference type="PANTHER" id="PTHR45138">
    <property type="entry name" value="REGULATORY COMPONENTS OF SENSORY TRANSDUCTION SYSTEM"/>
    <property type="match status" value="1"/>
</dbReference>
<dbReference type="CDD" id="cd01949">
    <property type="entry name" value="GGDEF"/>
    <property type="match status" value="1"/>
</dbReference>
<sequence length="325" mass="37260">MDDRINNAPCGYIAMTHEGFIQEVNHTFLMELGYPLIDVLDKHIESFMSTANKLIFHSYFYPFIHLNGHVDELFISLKDCSGNSIPYLLNGRRLERDGVEVFDCILMQMGRRVDYEHELRAAKHQMEEAYKEKETALAKLVTLHAEIEKKQAELLEMNALLLEMSHTDKLTGLKNRRYFQEALDGLIQGYPVDHQPFSLFILDIDHFKRVNDTYGHQIGDDVLERLGSILKSQARKEDIAARYGGEEFVLLLPQVDRDESTEMAENLRHIVACSIWETASITVSIGIATYTQDDTSTSLLKKADKALYLSKEMGRNRVTHAMDLT</sequence>
<dbReference type="Proteomes" id="UP000193834">
    <property type="component" value="Unassembled WGS sequence"/>
</dbReference>
<dbReference type="Gene3D" id="3.30.70.270">
    <property type="match status" value="1"/>
</dbReference>
<dbReference type="Pfam" id="PF00990">
    <property type="entry name" value="GGDEF"/>
    <property type="match status" value="1"/>
</dbReference>
<dbReference type="InterPro" id="IPR029787">
    <property type="entry name" value="Nucleotide_cyclase"/>
</dbReference>